<reference evidence="3" key="1">
    <citation type="journal article" date="2014" name="Proc. Natl. Acad. Sci. U.S.A.">
        <title>Extensive sampling of basidiomycete genomes demonstrates inadequacy of the white-rot/brown-rot paradigm for wood decay fungi.</title>
        <authorList>
            <person name="Riley R."/>
            <person name="Salamov A.A."/>
            <person name="Brown D.W."/>
            <person name="Nagy L.G."/>
            <person name="Floudas D."/>
            <person name="Held B.W."/>
            <person name="Levasseur A."/>
            <person name="Lombard V."/>
            <person name="Morin E."/>
            <person name="Otillar R."/>
            <person name="Lindquist E.A."/>
            <person name="Sun H."/>
            <person name="LaButti K.M."/>
            <person name="Schmutz J."/>
            <person name="Jabbour D."/>
            <person name="Luo H."/>
            <person name="Baker S.E."/>
            <person name="Pisabarro A.G."/>
            <person name="Walton J.D."/>
            <person name="Blanchette R.A."/>
            <person name="Henrissat B."/>
            <person name="Martin F."/>
            <person name="Cullen D."/>
            <person name="Hibbett D.S."/>
            <person name="Grigoriev I.V."/>
        </authorList>
    </citation>
    <scope>NUCLEOTIDE SEQUENCE [LARGE SCALE GENOMIC DNA]</scope>
    <source>
        <strain evidence="3">CBS 339.88</strain>
    </source>
</reference>
<dbReference type="Proteomes" id="UP000027222">
    <property type="component" value="Unassembled WGS sequence"/>
</dbReference>
<organism evidence="2 3">
    <name type="scientific">Galerina marginata (strain CBS 339.88)</name>
    <dbReference type="NCBI Taxonomy" id="685588"/>
    <lineage>
        <taxon>Eukaryota</taxon>
        <taxon>Fungi</taxon>
        <taxon>Dikarya</taxon>
        <taxon>Basidiomycota</taxon>
        <taxon>Agaricomycotina</taxon>
        <taxon>Agaricomycetes</taxon>
        <taxon>Agaricomycetidae</taxon>
        <taxon>Agaricales</taxon>
        <taxon>Agaricineae</taxon>
        <taxon>Strophariaceae</taxon>
        <taxon>Galerina</taxon>
    </lineage>
</organism>
<dbReference type="HOGENOM" id="CLU_048458_0_0_1"/>
<evidence type="ECO:0000256" key="1">
    <source>
        <dbReference type="SAM" id="Phobius"/>
    </source>
</evidence>
<protein>
    <recommendedName>
        <fullName evidence="4">Transmembrane protein</fullName>
    </recommendedName>
</protein>
<evidence type="ECO:0000313" key="3">
    <source>
        <dbReference type="Proteomes" id="UP000027222"/>
    </source>
</evidence>
<dbReference type="OrthoDB" id="2923771at2759"/>
<accession>A0A067T5F3</accession>
<keyword evidence="1" id="KW-1133">Transmembrane helix</keyword>
<evidence type="ECO:0000313" key="2">
    <source>
        <dbReference type="EMBL" id="KDR77562.1"/>
    </source>
</evidence>
<dbReference type="InterPro" id="IPR027948">
    <property type="entry name" value="DUF4436"/>
</dbReference>
<dbReference type="STRING" id="685588.A0A067T5F3"/>
<dbReference type="EMBL" id="KL142376">
    <property type="protein sequence ID" value="KDR77562.1"/>
    <property type="molecule type" value="Genomic_DNA"/>
</dbReference>
<keyword evidence="1" id="KW-0812">Transmembrane</keyword>
<keyword evidence="3" id="KW-1185">Reference proteome</keyword>
<dbReference type="AlphaFoldDB" id="A0A067T5F3"/>
<dbReference type="Pfam" id="PF14494">
    <property type="entry name" value="DUF4436"/>
    <property type="match status" value="1"/>
</dbReference>
<feature type="transmembrane region" description="Helical" evidence="1">
    <location>
        <begin position="39"/>
        <end position="57"/>
    </location>
</feature>
<sequence>MQFKTIPRSSTPPFISVYDEPPQEKTAVMPQRNSTKFSLYWIALVAPFLISFMIAAWRMQVKPLQFQAPPPSTYDLFIPDVSLIAEAISVDPISRTVVMNWYPTLTSVNCSSNPPTVIDIYLPNTLLDMSSPSWTPQSMDQPAYRLNSTQNCFGLFQAYSSFRTITKLVAAKEYVIIRLMEDQSSFQSYPFDAYLAPFAFYTRNIATGDVKALKVSQAFGIAVNFEISLLNTHVNRNGPGMEYLQIYLRIERSTATKIFVVVVAVMNWLTAAVFLTISVATIVYSNPEIYSEMFVVPVGALFAFSSIRANLPGAPAGFGKT</sequence>
<proteinExistence type="predicted"/>
<keyword evidence="1" id="KW-0472">Membrane</keyword>
<gene>
    <name evidence="2" type="ORF">GALMADRAFT_138652</name>
</gene>
<evidence type="ECO:0008006" key="4">
    <source>
        <dbReference type="Google" id="ProtNLM"/>
    </source>
</evidence>
<feature type="transmembrane region" description="Helical" evidence="1">
    <location>
        <begin position="258"/>
        <end position="283"/>
    </location>
</feature>
<name>A0A067T5F3_GALM3</name>